<feature type="domain" description="Peptidase C-terminal archaeal/bacterial" evidence="3">
    <location>
        <begin position="283"/>
        <end position="347"/>
    </location>
</feature>
<accession>A0A7S8E5E9</accession>
<dbReference type="AlphaFoldDB" id="A0A7S8E5E9"/>
<feature type="chain" id="PRO_5032856903" evidence="2">
    <location>
        <begin position="28"/>
        <end position="373"/>
    </location>
</feature>
<dbReference type="RefSeq" id="WP_195168756.1">
    <property type="nucleotide sequence ID" value="NZ_CP062983.1"/>
</dbReference>
<keyword evidence="5" id="KW-1185">Reference proteome</keyword>
<dbReference type="Pfam" id="PF04151">
    <property type="entry name" value="PPC"/>
    <property type="match status" value="2"/>
</dbReference>
<evidence type="ECO:0000256" key="1">
    <source>
        <dbReference type="SAM" id="MobiDB-lite"/>
    </source>
</evidence>
<gene>
    <name evidence="4" type="ORF">G4Y79_13260</name>
</gene>
<dbReference type="InterPro" id="IPR007280">
    <property type="entry name" value="Peptidase_C_arc/bac"/>
</dbReference>
<dbReference type="Proteomes" id="UP000594468">
    <property type="component" value="Chromosome"/>
</dbReference>
<reference evidence="4 5" key="1">
    <citation type="submission" date="2020-02" db="EMBL/GenBank/DDBJ databases">
        <authorList>
            <person name="Zheng R.K."/>
            <person name="Sun C.M."/>
        </authorList>
    </citation>
    <scope>NUCLEOTIDE SEQUENCE [LARGE SCALE GENOMIC DNA]</scope>
    <source>
        <strain evidence="5">rifampicinis</strain>
    </source>
</reference>
<sequence length="373" mass="40497">MLLQTGSRLRNTMWVVFPFFLSLVLSACNPTGDATPALQGAIVPTRIATETPTQTATATTTPTMTFTPTMTLTSTDLPTSTPTHTAMPPTATETPAATETHSSLLPMITIPAQPTLSLGLPDTQEPAEIVSVPIEEDFFEYAGEITDQQQRVEFTFEANENDIVEISMSRSSGDLDPLIQIRDSDDDVVVENDDDERGGTRNAYLQDFVIPATGTYTIIATRFQQALGTSQGNFDLSFERQIGEIVVDNTAQPQGTSGAPTDTMLSYGETAQASITDTIYEVLFEFEGMAGDRVTIRMTHGDGDLDPLLLLKNESGATLIQDDDAAGNRDALINEYVLPRDGTYTIVATRFQQQLGTTKGNFTLDLEQIDRDA</sequence>
<organism evidence="4 5">
    <name type="scientific">Phototrophicus methaneseepsis</name>
    <dbReference type="NCBI Taxonomy" id="2710758"/>
    <lineage>
        <taxon>Bacteria</taxon>
        <taxon>Bacillati</taxon>
        <taxon>Chloroflexota</taxon>
        <taxon>Candidatus Thermofontia</taxon>
        <taxon>Phototrophicales</taxon>
        <taxon>Phototrophicaceae</taxon>
        <taxon>Phototrophicus</taxon>
    </lineage>
</organism>
<protein>
    <submittedName>
        <fullName evidence="4">Pre-peptidase C-terminal domain-containing protein</fullName>
    </submittedName>
</protein>
<evidence type="ECO:0000313" key="4">
    <source>
        <dbReference type="EMBL" id="QPC80681.1"/>
    </source>
</evidence>
<dbReference type="KEGG" id="pmet:G4Y79_13260"/>
<evidence type="ECO:0000259" key="3">
    <source>
        <dbReference type="Pfam" id="PF04151"/>
    </source>
</evidence>
<name>A0A7S8E5E9_9CHLR</name>
<evidence type="ECO:0000256" key="2">
    <source>
        <dbReference type="SAM" id="SignalP"/>
    </source>
</evidence>
<proteinExistence type="predicted"/>
<feature type="region of interest" description="Disordered" evidence="1">
    <location>
        <begin position="51"/>
        <end position="94"/>
    </location>
</feature>
<evidence type="ECO:0000313" key="5">
    <source>
        <dbReference type="Proteomes" id="UP000594468"/>
    </source>
</evidence>
<feature type="signal peptide" evidence="2">
    <location>
        <begin position="1"/>
        <end position="27"/>
    </location>
</feature>
<keyword evidence="2" id="KW-0732">Signal</keyword>
<dbReference type="EMBL" id="CP062983">
    <property type="protein sequence ID" value="QPC80681.1"/>
    <property type="molecule type" value="Genomic_DNA"/>
</dbReference>
<feature type="domain" description="Peptidase C-terminal archaeal/bacterial" evidence="3">
    <location>
        <begin position="154"/>
        <end position="218"/>
    </location>
</feature>
<dbReference type="Gene3D" id="2.60.120.380">
    <property type="match status" value="2"/>
</dbReference>